<dbReference type="Gene3D" id="1.10.1040.10">
    <property type="entry name" value="N-(1-d-carboxylethyl)-l-norvaline Dehydrogenase, domain 2"/>
    <property type="match status" value="1"/>
</dbReference>
<proteinExistence type="predicted"/>
<dbReference type="InterPro" id="IPR029154">
    <property type="entry name" value="HIBADH-like_NADP-bd"/>
</dbReference>
<accession>A0A3B0ZNK8</accession>
<dbReference type="InterPro" id="IPR036291">
    <property type="entry name" value="NAD(P)-bd_dom_sf"/>
</dbReference>
<feature type="domain" description="6-phosphogluconate dehydrogenase NADP-binding" evidence="3">
    <location>
        <begin position="6"/>
        <end position="162"/>
    </location>
</feature>
<dbReference type="InterPro" id="IPR015815">
    <property type="entry name" value="HIBADH-related"/>
</dbReference>
<evidence type="ECO:0000256" key="2">
    <source>
        <dbReference type="ARBA" id="ARBA00023027"/>
    </source>
</evidence>
<keyword evidence="1 5" id="KW-0560">Oxidoreductase</keyword>
<dbReference type="GO" id="GO:0008679">
    <property type="term" value="F:2-hydroxy-3-oxopropionate reductase activity"/>
    <property type="evidence" value="ECO:0007669"/>
    <property type="project" value="UniProtKB-EC"/>
</dbReference>
<dbReference type="InterPro" id="IPR006115">
    <property type="entry name" value="6PGDH_NADP-bd"/>
</dbReference>
<dbReference type="SUPFAM" id="SSF48179">
    <property type="entry name" value="6-phosphogluconate dehydrogenase C-terminal domain-like"/>
    <property type="match status" value="1"/>
</dbReference>
<protein>
    <submittedName>
        <fullName evidence="5">2-hydroxy-3-oxopropionate reductase</fullName>
        <ecNumber evidence="5">1.1.1.60</ecNumber>
    </submittedName>
</protein>
<dbReference type="PANTHER" id="PTHR43580:SF9">
    <property type="entry name" value="GLYOXYLATE_SUCCINIC SEMIALDEHYDE REDUCTASE 1"/>
    <property type="match status" value="1"/>
</dbReference>
<dbReference type="PANTHER" id="PTHR43580">
    <property type="entry name" value="OXIDOREDUCTASE GLYR1-RELATED"/>
    <property type="match status" value="1"/>
</dbReference>
<dbReference type="PIRSF" id="PIRSF000103">
    <property type="entry name" value="HIBADH"/>
    <property type="match status" value="1"/>
</dbReference>
<dbReference type="Pfam" id="PF14833">
    <property type="entry name" value="NAD_binding_11"/>
    <property type="match status" value="1"/>
</dbReference>
<gene>
    <name evidence="5" type="ORF">MNBD_GAMMA20-265</name>
</gene>
<dbReference type="SUPFAM" id="SSF51735">
    <property type="entry name" value="NAD(P)-binding Rossmann-fold domains"/>
    <property type="match status" value="1"/>
</dbReference>
<dbReference type="Gene3D" id="3.40.50.720">
    <property type="entry name" value="NAD(P)-binding Rossmann-like Domain"/>
    <property type="match status" value="1"/>
</dbReference>
<dbReference type="EMBL" id="UOFU01000022">
    <property type="protein sequence ID" value="VAW93261.1"/>
    <property type="molecule type" value="Genomic_DNA"/>
</dbReference>
<dbReference type="Pfam" id="PF03446">
    <property type="entry name" value="NAD_binding_2"/>
    <property type="match status" value="1"/>
</dbReference>
<evidence type="ECO:0000259" key="3">
    <source>
        <dbReference type="Pfam" id="PF03446"/>
    </source>
</evidence>
<evidence type="ECO:0000259" key="4">
    <source>
        <dbReference type="Pfam" id="PF14833"/>
    </source>
</evidence>
<dbReference type="AlphaFoldDB" id="A0A3B0ZNK8"/>
<name>A0A3B0ZNK8_9ZZZZ</name>
<sequence>MNRPSVALFGTGLMGAPLAERLLDAGYRVVVWNRTVEKAAPLVAKGALLAESPAQAVASAEVLITWLSDQVAIQEVLFPAERASVLEGKTLVQMATIGPEHSRCLQDAAHAHGAEYLEAPVLGSIPEAKAGTLLLMVGATEVQYAQFLPLLEVFGQNIVHVGKVGQAAAMKLAFNQLIAGLTASFSLSLGLIQEEGVRVELFMDMLRDSALYAPTFDKKLLRMLDRDYAKPNFPTRHLLKDIDLFIDAAEQCGFTTAALQGVRDITSLALAKGLADTDYSAINEVIHPLREEE</sequence>
<keyword evidence="2" id="KW-0520">NAD</keyword>
<evidence type="ECO:0000256" key="1">
    <source>
        <dbReference type="ARBA" id="ARBA00023002"/>
    </source>
</evidence>
<feature type="domain" description="3-hydroxyisobutyrate dehydrogenase-like NAD-binding" evidence="4">
    <location>
        <begin position="165"/>
        <end position="284"/>
    </location>
</feature>
<dbReference type="InterPro" id="IPR008927">
    <property type="entry name" value="6-PGluconate_DH-like_C_sf"/>
</dbReference>
<reference evidence="5" key="1">
    <citation type="submission" date="2018-06" db="EMBL/GenBank/DDBJ databases">
        <authorList>
            <person name="Zhirakovskaya E."/>
        </authorList>
    </citation>
    <scope>NUCLEOTIDE SEQUENCE</scope>
</reference>
<evidence type="ECO:0000313" key="5">
    <source>
        <dbReference type="EMBL" id="VAW93261.1"/>
    </source>
</evidence>
<dbReference type="InterPro" id="IPR051265">
    <property type="entry name" value="HIBADH-related_NP60_sf"/>
</dbReference>
<dbReference type="GO" id="GO:0050661">
    <property type="term" value="F:NADP binding"/>
    <property type="evidence" value="ECO:0007669"/>
    <property type="project" value="InterPro"/>
</dbReference>
<organism evidence="5">
    <name type="scientific">hydrothermal vent metagenome</name>
    <dbReference type="NCBI Taxonomy" id="652676"/>
    <lineage>
        <taxon>unclassified sequences</taxon>
        <taxon>metagenomes</taxon>
        <taxon>ecological metagenomes</taxon>
    </lineage>
</organism>
<dbReference type="InterPro" id="IPR013328">
    <property type="entry name" value="6PGD_dom2"/>
</dbReference>
<dbReference type="GO" id="GO:0051287">
    <property type="term" value="F:NAD binding"/>
    <property type="evidence" value="ECO:0007669"/>
    <property type="project" value="InterPro"/>
</dbReference>
<dbReference type="EC" id="1.1.1.60" evidence="5"/>